<evidence type="ECO:0000313" key="2">
    <source>
        <dbReference type="EMBL" id="SMC82109.1"/>
    </source>
</evidence>
<protein>
    <submittedName>
        <fullName evidence="2">Predicted transcriptional regulator YdeE, contains AraC-type DNA-binding domain</fullName>
    </submittedName>
</protein>
<dbReference type="STRING" id="475255.SAMN04488101_103256"/>
<sequence>MKTEKETLSAFPLIGITVRTSNAEGHAAKDIPELWTRFWASNVAAQLAGRVGDDIYSVYTEYEGDYTQPYTTLIGYRVENLDHIPDGFTGLMIEGGPYLKYTVKGNLLQGAVFNAWQEIWNTDIPRAYTADFEIYGPGSQNPLDAEVDIYLAVKS</sequence>
<accession>A0A1W2CAC8</accession>
<reference evidence="2 3" key="1">
    <citation type="submission" date="2017-04" db="EMBL/GenBank/DDBJ databases">
        <authorList>
            <person name="Afonso C.L."/>
            <person name="Miller P.J."/>
            <person name="Scott M.A."/>
            <person name="Spackman E."/>
            <person name="Goraichik I."/>
            <person name="Dimitrov K.M."/>
            <person name="Suarez D.L."/>
            <person name="Swayne D.E."/>
        </authorList>
    </citation>
    <scope>NUCLEOTIDE SEQUENCE [LARGE SCALE GENOMIC DNA]</scope>
    <source>
        <strain evidence="2 3">DSM 19625</strain>
    </source>
</reference>
<name>A0A1W2CAC8_9SPHI</name>
<dbReference type="InterPro" id="IPR053182">
    <property type="entry name" value="YobU-like_regulator"/>
</dbReference>
<dbReference type="Proteomes" id="UP000192678">
    <property type="component" value="Unassembled WGS sequence"/>
</dbReference>
<dbReference type="InterPro" id="IPR029441">
    <property type="entry name" value="Cass2"/>
</dbReference>
<evidence type="ECO:0000313" key="3">
    <source>
        <dbReference type="Proteomes" id="UP000192678"/>
    </source>
</evidence>
<dbReference type="Gene3D" id="3.20.80.10">
    <property type="entry name" value="Regulatory factor, effector binding domain"/>
    <property type="match status" value="1"/>
</dbReference>
<feature type="domain" description="AraC effector-binding" evidence="1">
    <location>
        <begin position="1"/>
        <end position="154"/>
    </location>
</feature>
<gene>
    <name evidence="2" type="ORF">SAMN04488101_103256</name>
</gene>
<dbReference type="InterPro" id="IPR010499">
    <property type="entry name" value="AraC_E-bd"/>
</dbReference>
<proteinExistence type="predicted"/>
<dbReference type="Pfam" id="PF14526">
    <property type="entry name" value="Cass2"/>
    <property type="match status" value="1"/>
</dbReference>
<dbReference type="EMBL" id="FWYB01000003">
    <property type="protein sequence ID" value="SMC82109.1"/>
    <property type="molecule type" value="Genomic_DNA"/>
</dbReference>
<keyword evidence="2" id="KW-0238">DNA-binding</keyword>
<dbReference type="PANTHER" id="PTHR36444:SF2">
    <property type="entry name" value="TRANSCRIPTIONAL REGULATOR PROTEIN YOBU-RELATED"/>
    <property type="match status" value="1"/>
</dbReference>
<dbReference type="SMART" id="SM00871">
    <property type="entry name" value="AraC_E_bind"/>
    <property type="match status" value="1"/>
</dbReference>
<dbReference type="InterPro" id="IPR011256">
    <property type="entry name" value="Reg_factor_effector_dom_sf"/>
</dbReference>
<keyword evidence="3" id="KW-1185">Reference proteome</keyword>
<organism evidence="2 3">
    <name type="scientific">Pedobacter nyackensis</name>
    <dbReference type="NCBI Taxonomy" id="475255"/>
    <lineage>
        <taxon>Bacteria</taxon>
        <taxon>Pseudomonadati</taxon>
        <taxon>Bacteroidota</taxon>
        <taxon>Sphingobacteriia</taxon>
        <taxon>Sphingobacteriales</taxon>
        <taxon>Sphingobacteriaceae</taxon>
        <taxon>Pedobacter</taxon>
    </lineage>
</organism>
<dbReference type="RefSeq" id="WP_084289026.1">
    <property type="nucleotide sequence ID" value="NZ_FWYB01000003.1"/>
</dbReference>
<dbReference type="OrthoDB" id="9801008at2"/>
<dbReference type="SUPFAM" id="SSF55136">
    <property type="entry name" value="Probable bacterial effector-binding domain"/>
    <property type="match status" value="1"/>
</dbReference>
<dbReference type="GO" id="GO:0003677">
    <property type="term" value="F:DNA binding"/>
    <property type="evidence" value="ECO:0007669"/>
    <property type="project" value="UniProtKB-KW"/>
</dbReference>
<dbReference type="PANTHER" id="PTHR36444">
    <property type="entry name" value="TRANSCRIPTIONAL REGULATOR PROTEIN YOBU-RELATED"/>
    <property type="match status" value="1"/>
</dbReference>
<evidence type="ECO:0000259" key="1">
    <source>
        <dbReference type="SMART" id="SM00871"/>
    </source>
</evidence>
<dbReference type="AlphaFoldDB" id="A0A1W2CAC8"/>